<organism evidence="1 2">
    <name type="scientific">Eragrostis curvula</name>
    <name type="common">weeping love grass</name>
    <dbReference type="NCBI Taxonomy" id="38414"/>
    <lineage>
        <taxon>Eukaryota</taxon>
        <taxon>Viridiplantae</taxon>
        <taxon>Streptophyta</taxon>
        <taxon>Embryophyta</taxon>
        <taxon>Tracheophyta</taxon>
        <taxon>Spermatophyta</taxon>
        <taxon>Magnoliopsida</taxon>
        <taxon>Liliopsida</taxon>
        <taxon>Poales</taxon>
        <taxon>Poaceae</taxon>
        <taxon>PACMAD clade</taxon>
        <taxon>Chloridoideae</taxon>
        <taxon>Eragrostideae</taxon>
        <taxon>Eragrostidinae</taxon>
        <taxon>Eragrostis</taxon>
    </lineage>
</organism>
<dbReference type="AlphaFoldDB" id="A0A5J9WCE7"/>
<dbReference type="EMBL" id="RWGY01000004">
    <property type="protein sequence ID" value="TVU45080.1"/>
    <property type="molecule type" value="Genomic_DNA"/>
</dbReference>
<evidence type="ECO:0000313" key="2">
    <source>
        <dbReference type="Proteomes" id="UP000324897"/>
    </source>
</evidence>
<comment type="caution">
    <text evidence="1">The sequence shown here is derived from an EMBL/GenBank/DDBJ whole genome shotgun (WGS) entry which is preliminary data.</text>
</comment>
<reference evidence="1 2" key="1">
    <citation type="journal article" date="2019" name="Sci. Rep.">
        <title>A high-quality genome of Eragrostis curvula grass provides insights into Poaceae evolution and supports new strategies to enhance forage quality.</title>
        <authorList>
            <person name="Carballo J."/>
            <person name="Santos B.A.C.M."/>
            <person name="Zappacosta D."/>
            <person name="Garbus I."/>
            <person name="Selva J.P."/>
            <person name="Gallo C.A."/>
            <person name="Diaz A."/>
            <person name="Albertini E."/>
            <person name="Caccamo M."/>
            <person name="Echenique V."/>
        </authorList>
    </citation>
    <scope>NUCLEOTIDE SEQUENCE [LARGE SCALE GENOMIC DNA]</scope>
    <source>
        <strain evidence="2">cv. Victoria</strain>
        <tissue evidence="1">Leaf</tissue>
    </source>
</reference>
<keyword evidence="2" id="KW-1185">Reference proteome</keyword>
<gene>
    <name evidence="1" type="ORF">EJB05_04551</name>
</gene>
<accession>A0A5J9WCE7</accession>
<dbReference type="Proteomes" id="UP000324897">
    <property type="component" value="Chromosome 5"/>
</dbReference>
<name>A0A5J9WCE7_9POAL</name>
<protein>
    <submittedName>
        <fullName evidence="1">Uncharacterized protein</fullName>
    </submittedName>
</protein>
<sequence>MKTQLKQISRRYSAAAEVAQRVRGSRDNPEKEDNVDVGCCFQDAAQISGAVVCRSRLPLYTLVVTLLFRSHIRRVVLRRFRMPRLGDQDADPFHKAASELEGGGVAHHLTTIWVMAASSGNAVALWRVEIRGRGGG</sequence>
<feature type="non-terminal residue" evidence="1">
    <location>
        <position position="1"/>
    </location>
</feature>
<evidence type="ECO:0000313" key="1">
    <source>
        <dbReference type="EMBL" id="TVU45080.1"/>
    </source>
</evidence>
<dbReference type="Gramene" id="TVU45080">
    <property type="protein sequence ID" value="TVU45080"/>
    <property type="gene ID" value="EJB05_04551"/>
</dbReference>
<proteinExistence type="predicted"/>